<dbReference type="InterPro" id="IPR042099">
    <property type="entry name" value="ANL_N_sf"/>
</dbReference>
<dbReference type="SUPFAM" id="SSF56801">
    <property type="entry name" value="Acetyl-CoA synthetase-like"/>
    <property type="match status" value="1"/>
</dbReference>
<protein>
    <submittedName>
        <fullName evidence="1">AMP-binding enzyme</fullName>
    </submittedName>
</protein>
<proteinExistence type="predicted"/>
<dbReference type="STRING" id="142842.SAMN02745118_02490"/>
<evidence type="ECO:0000313" key="2">
    <source>
        <dbReference type="Proteomes" id="UP000190625"/>
    </source>
</evidence>
<sequence length="75" mass="8568">MVPINIMYKPPAIEYILNNSEAKVLITSQEFLPIIEGCDLEYLKKIIIVEGEKIDDCKNLSEFYNGGKSYPEVKN</sequence>
<accession>A0A1T4Q9X6</accession>
<evidence type="ECO:0000313" key="1">
    <source>
        <dbReference type="EMBL" id="SKA00457.1"/>
    </source>
</evidence>
<organism evidence="1 2">
    <name type="scientific">Selenihalanaerobacter shriftii</name>
    <dbReference type="NCBI Taxonomy" id="142842"/>
    <lineage>
        <taxon>Bacteria</taxon>
        <taxon>Bacillati</taxon>
        <taxon>Bacillota</taxon>
        <taxon>Clostridia</taxon>
        <taxon>Halanaerobiales</taxon>
        <taxon>Halobacteroidaceae</taxon>
        <taxon>Selenihalanaerobacter</taxon>
    </lineage>
</organism>
<reference evidence="2" key="1">
    <citation type="submission" date="2017-02" db="EMBL/GenBank/DDBJ databases">
        <authorList>
            <person name="Varghese N."/>
            <person name="Submissions S."/>
        </authorList>
    </citation>
    <scope>NUCLEOTIDE SEQUENCE [LARGE SCALE GENOMIC DNA]</scope>
    <source>
        <strain evidence="2">ATCC BAA-73</strain>
    </source>
</reference>
<gene>
    <name evidence="1" type="ORF">SAMN02745118_02490</name>
</gene>
<name>A0A1T4Q9X6_9FIRM</name>
<dbReference type="AlphaFoldDB" id="A0A1T4Q9X6"/>
<keyword evidence="2" id="KW-1185">Reference proteome</keyword>
<dbReference type="Gene3D" id="3.40.50.12780">
    <property type="entry name" value="N-terminal domain of ligase-like"/>
    <property type="match status" value="1"/>
</dbReference>
<dbReference type="Proteomes" id="UP000190625">
    <property type="component" value="Unassembled WGS sequence"/>
</dbReference>
<dbReference type="EMBL" id="FUWM01000025">
    <property type="protein sequence ID" value="SKA00457.1"/>
    <property type="molecule type" value="Genomic_DNA"/>
</dbReference>